<evidence type="ECO:0000259" key="2">
    <source>
        <dbReference type="Pfam" id="PF01551"/>
    </source>
</evidence>
<keyword evidence="4" id="KW-1185">Reference proteome</keyword>
<dbReference type="Pfam" id="PF01551">
    <property type="entry name" value="Peptidase_M23"/>
    <property type="match status" value="1"/>
</dbReference>
<dbReference type="Gene3D" id="6.10.250.3150">
    <property type="match status" value="1"/>
</dbReference>
<dbReference type="InterPro" id="IPR050570">
    <property type="entry name" value="Cell_wall_metabolism_enzyme"/>
</dbReference>
<feature type="coiled-coil region" evidence="1">
    <location>
        <begin position="208"/>
        <end position="242"/>
    </location>
</feature>
<dbReference type="GO" id="GO:0004222">
    <property type="term" value="F:metalloendopeptidase activity"/>
    <property type="evidence" value="ECO:0007669"/>
    <property type="project" value="TreeGrafter"/>
</dbReference>
<feature type="coiled-coil region" evidence="1">
    <location>
        <begin position="29"/>
        <end position="112"/>
    </location>
</feature>
<dbReference type="Proteomes" id="UP000199496">
    <property type="component" value="Unassembled WGS sequence"/>
</dbReference>
<dbReference type="RefSeq" id="WP_090204112.1">
    <property type="nucleotide sequence ID" value="NZ_FOFO01000005.1"/>
</dbReference>
<proteinExistence type="predicted"/>
<dbReference type="CDD" id="cd12797">
    <property type="entry name" value="M23_peptidase"/>
    <property type="match status" value="1"/>
</dbReference>
<dbReference type="InterPro" id="IPR016047">
    <property type="entry name" value="M23ase_b-sheet_dom"/>
</dbReference>
<dbReference type="EMBL" id="FOFO01000005">
    <property type="protein sequence ID" value="SEP76369.1"/>
    <property type="molecule type" value="Genomic_DNA"/>
</dbReference>
<organism evidence="3 4">
    <name type="scientific">Ectothiorhodospira magna</name>
    <dbReference type="NCBI Taxonomy" id="867345"/>
    <lineage>
        <taxon>Bacteria</taxon>
        <taxon>Pseudomonadati</taxon>
        <taxon>Pseudomonadota</taxon>
        <taxon>Gammaproteobacteria</taxon>
        <taxon>Chromatiales</taxon>
        <taxon>Ectothiorhodospiraceae</taxon>
        <taxon>Ectothiorhodospira</taxon>
    </lineage>
</organism>
<keyword evidence="1" id="KW-0175">Coiled coil</keyword>
<name>A0A1H9AI77_9GAMM</name>
<dbReference type="OrthoDB" id="9784703at2"/>
<dbReference type="PANTHER" id="PTHR21666">
    <property type="entry name" value="PEPTIDASE-RELATED"/>
    <property type="match status" value="1"/>
</dbReference>
<evidence type="ECO:0000256" key="1">
    <source>
        <dbReference type="SAM" id="Coils"/>
    </source>
</evidence>
<reference evidence="3 4" key="1">
    <citation type="submission" date="2016-10" db="EMBL/GenBank/DDBJ databases">
        <authorList>
            <person name="de Groot N.N."/>
        </authorList>
    </citation>
    <scope>NUCLEOTIDE SEQUENCE [LARGE SCALE GENOMIC DNA]</scope>
    <source>
        <strain evidence="3 4">B7-7</strain>
    </source>
</reference>
<dbReference type="SUPFAM" id="SSF51261">
    <property type="entry name" value="Duplicated hybrid motif"/>
    <property type="match status" value="1"/>
</dbReference>
<gene>
    <name evidence="3" type="ORF">SAMN05421693_10583</name>
</gene>
<dbReference type="InterPro" id="IPR011055">
    <property type="entry name" value="Dup_hybrid_motif"/>
</dbReference>
<sequence length="394" mass="44650">MTSRLWGLALSLLIPLLLLPTGLMAGPEREEAVRRLEQVQQQIRTVRERLEAARGEQGRLERQLRETEQAMAQTARELAETEAALTATAARLRTLERQQRDETTRLEAHRNALAEQMRAAHRMGQQDRLKLLLNQEDPARISRLLIYHDYYQQARQARIEATVQALADLTQTRRQLDLTRLHQTEQRRILLAQQQRLEQQRTTRTGVLDKLRQEIAGADTSLARLRADEDTLEALLKTLDEILSDIPDHALTDHAFADRQGQLPFPVRGPLLHRFGSPRDSGTGRRWQGVVIGAREGEPVRAIYPGRIAFADWMRGFGLLLIIDHGDGYMTLYGHNQTLYTSPGAWVQAGDLIARVGDTGGIDRTGLYFEIRHEGTPLNPGQWCDSKLPVVGSR</sequence>
<dbReference type="Gene3D" id="2.70.70.10">
    <property type="entry name" value="Glucose Permease (Domain IIA)"/>
    <property type="match status" value="1"/>
</dbReference>
<keyword evidence="3" id="KW-0378">Hydrolase</keyword>
<protein>
    <submittedName>
        <fullName evidence="3">Septal ring factor EnvC, activator of murein hydrolases AmiA and AmiB</fullName>
    </submittedName>
</protein>
<accession>A0A1H9AI77</accession>
<dbReference type="PANTHER" id="PTHR21666:SF270">
    <property type="entry name" value="MUREIN HYDROLASE ACTIVATOR ENVC"/>
    <property type="match status" value="1"/>
</dbReference>
<feature type="domain" description="M23ase beta-sheet core" evidence="2">
    <location>
        <begin position="286"/>
        <end position="380"/>
    </location>
</feature>
<dbReference type="STRING" id="867345.SAMN05421693_10583"/>
<dbReference type="AlphaFoldDB" id="A0A1H9AI77"/>
<evidence type="ECO:0000313" key="4">
    <source>
        <dbReference type="Proteomes" id="UP000199496"/>
    </source>
</evidence>
<evidence type="ECO:0000313" key="3">
    <source>
        <dbReference type="EMBL" id="SEP76369.1"/>
    </source>
</evidence>
<dbReference type="FunFam" id="2.70.70.10:FF:000003">
    <property type="entry name" value="Murein hydrolase activator EnvC"/>
    <property type="match status" value="1"/>
</dbReference>